<dbReference type="OrthoDB" id="408973at2759"/>
<dbReference type="RefSeq" id="XP_033539107.1">
    <property type="nucleotide sequence ID" value="XM_033674359.1"/>
</dbReference>
<dbReference type="Pfam" id="PF13468">
    <property type="entry name" value="Glyoxalase_3"/>
    <property type="match status" value="1"/>
</dbReference>
<dbReference type="AlphaFoldDB" id="A0A6G1GHP7"/>
<sequence>MPLPSLDHIIILVPYKFLANSPDWLPNHFTISPGGRHADGKTENKLVLFSDGSYLELIAFVDDDPKNREGHWWGEKSYGTIDFALTTSDGAQFNYTSMTQRFGDLDQSDPSIGYNPPRAGGRKRDDGVDVKWEITFPTNCPRGEMPFFCHDVTARDLRIPLSDRATTHRGQAEGTYGVESLVVTVPSDRFQSVTQAYEAALGVRSSSDEPDVAVFTVGRVNEIAGAPKPVIRIQRQGSGDRAPANLLSDLTMGRKGDSPAGGRVQIDSGSDSLGGIFIRTTNQ</sequence>
<protein>
    <recommendedName>
        <fullName evidence="2">Glyoxalase-like domain-containing protein</fullName>
    </recommendedName>
</protein>
<gene>
    <name evidence="3 5" type="ORF">P152DRAFT_20334</name>
</gene>
<dbReference type="InterPro" id="IPR025870">
    <property type="entry name" value="Glyoxalase-like_dom"/>
</dbReference>
<evidence type="ECO:0000259" key="2">
    <source>
        <dbReference type="Pfam" id="PF13468"/>
    </source>
</evidence>
<proteinExistence type="predicted"/>
<dbReference type="GeneID" id="54414929"/>
<dbReference type="InterPro" id="IPR029068">
    <property type="entry name" value="Glyas_Bleomycin-R_OHBP_Dase"/>
</dbReference>
<accession>A0A6G1GHP7</accession>
<dbReference type="Proteomes" id="UP000504638">
    <property type="component" value="Unplaced"/>
</dbReference>
<evidence type="ECO:0000313" key="4">
    <source>
        <dbReference type="Proteomes" id="UP000504638"/>
    </source>
</evidence>
<feature type="region of interest" description="Disordered" evidence="1">
    <location>
        <begin position="106"/>
        <end position="125"/>
    </location>
</feature>
<reference evidence="3 5" key="1">
    <citation type="submission" date="2020-01" db="EMBL/GenBank/DDBJ databases">
        <authorList>
            <consortium name="DOE Joint Genome Institute"/>
            <person name="Haridas S."/>
            <person name="Albert R."/>
            <person name="Binder M."/>
            <person name="Bloem J."/>
            <person name="Labutti K."/>
            <person name="Salamov A."/>
            <person name="Andreopoulos B."/>
            <person name="Baker S.E."/>
            <person name="Barry K."/>
            <person name="Bills G."/>
            <person name="Bluhm B.H."/>
            <person name="Cannon C."/>
            <person name="Castanera R."/>
            <person name="Culley D.E."/>
            <person name="Daum C."/>
            <person name="Ezra D."/>
            <person name="Gonzalez J.B."/>
            <person name="Henrissat B."/>
            <person name="Kuo A."/>
            <person name="Liang C."/>
            <person name="Lipzen A."/>
            <person name="Lutzoni F."/>
            <person name="Magnuson J."/>
            <person name="Mondo S."/>
            <person name="Nolan M."/>
            <person name="Ohm R."/>
            <person name="Pangilinan J."/>
            <person name="Park H.-J."/>
            <person name="Ramirez L."/>
            <person name="Alfaro M."/>
            <person name="Sun H."/>
            <person name="Tritt A."/>
            <person name="Yoshinaga Y."/>
            <person name="Zwiers L.-H."/>
            <person name="Turgeon B.G."/>
            <person name="Goodwin S.B."/>
            <person name="Spatafora J.W."/>
            <person name="Crous P.W."/>
            <person name="Grigoriev I.V."/>
        </authorList>
    </citation>
    <scope>NUCLEOTIDE SEQUENCE</scope>
    <source>
        <strain evidence="3 5">CBS 781.70</strain>
    </source>
</reference>
<reference evidence="5" key="2">
    <citation type="submission" date="2020-04" db="EMBL/GenBank/DDBJ databases">
        <authorList>
            <consortium name="NCBI Genome Project"/>
        </authorList>
    </citation>
    <scope>NUCLEOTIDE SEQUENCE</scope>
    <source>
        <strain evidence="5">CBS 781.70</strain>
    </source>
</reference>
<name>A0A6G1GHP7_9PEZI</name>
<feature type="domain" description="Glyoxalase-like" evidence="2">
    <location>
        <begin position="6"/>
        <end position="198"/>
    </location>
</feature>
<reference evidence="5" key="3">
    <citation type="submission" date="2025-04" db="UniProtKB">
        <authorList>
            <consortium name="RefSeq"/>
        </authorList>
    </citation>
    <scope>IDENTIFICATION</scope>
    <source>
        <strain evidence="5">CBS 781.70</strain>
    </source>
</reference>
<evidence type="ECO:0000313" key="3">
    <source>
        <dbReference type="EMBL" id="KAF1817476.1"/>
    </source>
</evidence>
<evidence type="ECO:0000256" key="1">
    <source>
        <dbReference type="SAM" id="MobiDB-lite"/>
    </source>
</evidence>
<dbReference type="PANTHER" id="PTHR40265">
    <property type="entry name" value="BLL2707 PROTEIN"/>
    <property type="match status" value="1"/>
</dbReference>
<dbReference type="EMBL" id="ML975149">
    <property type="protein sequence ID" value="KAF1817476.1"/>
    <property type="molecule type" value="Genomic_DNA"/>
</dbReference>
<dbReference type="Gene3D" id="3.10.180.10">
    <property type="entry name" value="2,3-Dihydroxybiphenyl 1,2-Dioxygenase, domain 1"/>
    <property type="match status" value="1"/>
</dbReference>
<dbReference type="PANTHER" id="PTHR40265:SF1">
    <property type="entry name" value="GLYOXALASE-LIKE DOMAIN-CONTAINING PROTEIN"/>
    <property type="match status" value="1"/>
</dbReference>
<evidence type="ECO:0000313" key="5">
    <source>
        <dbReference type="RefSeq" id="XP_033539107.1"/>
    </source>
</evidence>
<keyword evidence="4" id="KW-1185">Reference proteome</keyword>
<organism evidence="3">
    <name type="scientific">Eremomyces bilateralis CBS 781.70</name>
    <dbReference type="NCBI Taxonomy" id="1392243"/>
    <lineage>
        <taxon>Eukaryota</taxon>
        <taxon>Fungi</taxon>
        <taxon>Dikarya</taxon>
        <taxon>Ascomycota</taxon>
        <taxon>Pezizomycotina</taxon>
        <taxon>Dothideomycetes</taxon>
        <taxon>Dothideomycetes incertae sedis</taxon>
        <taxon>Eremomycetales</taxon>
        <taxon>Eremomycetaceae</taxon>
        <taxon>Eremomyces</taxon>
    </lineage>
</organism>